<evidence type="ECO:0000256" key="1">
    <source>
        <dbReference type="SAM" id="MobiDB-lite"/>
    </source>
</evidence>
<evidence type="ECO:0008006" key="4">
    <source>
        <dbReference type="Google" id="ProtNLM"/>
    </source>
</evidence>
<dbReference type="AlphaFoldDB" id="A0AAE3P2M5"/>
<evidence type="ECO:0000313" key="3">
    <source>
        <dbReference type="Proteomes" id="UP001221302"/>
    </source>
</evidence>
<feature type="region of interest" description="Disordered" evidence="1">
    <location>
        <begin position="76"/>
        <end position="106"/>
    </location>
</feature>
<keyword evidence="3" id="KW-1185">Reference proteome</keyword>
<dbReference type="RefSeq" id="WP_321537062.1">
    <property type="nucleotide sequence ID" value="NZ_JARGDL010000036.1"/>
</dbReference>
<gene>
    <name evidence="2" type="ORF">P0M35_14085</name>
</gene>
<dbReference type="PROSITE" id="PS51257">
    <property type="entry name" value="PROKAR_LIPOPROTEIN"/>
    <property type="match status" value="1"/>
</dbReference>
<name>A0AAE3P2M5_9BACT</name>
<evidence type="ECO:0000313" key="2">
    <source>
        <dbReference type="EMBL" id="MDF1613289.1"/>
    </source>
</evidence>
<protein>
    <recommendedName>
        <fullName evidence="4">DUF4382 domain-containing protein</fullName>
    </recommendedName>
</protein>
<comment type="caution">
    <text evidence="2">The sequence shown here is derived from an EMBL/GenBank/DDBJ whole genome shotgun (WGS) entry which is preliminary data.</text>
</comment>
<reference evidence="2" key="1">
    <citation type="submission" date="2023-03" db="EMBL/GenBank/DDBJ databases">
        <title>Stygiobacter electus gen. nov., sp. nov., facultatively anaerobic thermotolerant bacterium of the class Ignavibacteria from a well of Yessentuki mineral water deposit.</title>
        <authorList>
            <person name="Podosokorskaya O.A."/>
            <person name="Elcheninov A.G."/>
            <person name="Petrova N.F."/>
            <person name="Zavarzina D.G."/>
            <person name="Kublanov I.V."/>
            <person name="Merkel A.Y."/>
        </authorList>
    </citation>
    <scope>NUCLEOTIDE SEQUENCE</scope>
    <source>
        <strain evidence="2">09-Me</strain>
    </source>
</reference>
<sequence length="252" mass="27134">MKPSKFVLLFSAIIMIALLVGGCKNDNSAPTQPLQKSSNLLLKIGNKAANGNILTSTGEITISSFKTSLSKVSLQENSGFDGENKSDNNGGNDNKTKNENNENDASDIVINGPFNLDIASGTAELGNVNVYPGVFKKVDLSFITSSQNPFDNYSIVVNGNYKKQNGELIPFTIRSKFSDIFETLIANGGITVNSNSTVTVIVEFNFNNIFGNMDFSNAVISNGVIKINEQNNTALLQAFEANLNNSIEAKEE</sequence>
<accession>A0AAE3P2M5</accession>
<organism evidence="2 3">
    <name type="scientific">Stygiobacter electus</name>
    <dbReference type="NCBI Taxonomy" id="3032292"/>
    <lineage>
        <taxon>Bacteria</taxon>
        <taxon>Pseudomonadati</taxon>
        <taxon>Ignavibacteriota</taxon>
        <taxon>Ignavibacteria</taxon>
        <taxon>Ignavibacteriales</taxon>
        <taxon>Melioribacteraceae</taxon>
        <taxon>Stygiobacter</taxon>
    </lineage>
</organism>
<dbReference type="Proteomes" id="UP001221302">
    <property type="component" value="Unassembled WGS sequence"/>
</dbReference>
<proteinExistence type="predicted"/>
<dbReference type="EMBL" id="JARGDL010000036">
    <property type="protein sequence ID" value="MDF1613289.1"/>
    <property type="molecule type" value="Genomic_DNA"/>
</dbReference>